<keyword evidence="1" id="KW-0472">Membrane</keyword>
<proteinExistence type="predicted"/>
<dbReference type="InterPro" id="IPR021382">
    <property type="entry name" value="DUF3014"/>
</dbReference>
<sequence length="292" mass="33108">MTEKMDQEDSKVTKKRIYMFALVIMLIVIVIASIKLFSKLNTNESTAPVAVVIPKSEVIVPEVTESQIDDIVSPEVKEQPISVIEPVETKALPIAVVKTLPQLNDSDLSIQTELTQYFAKQTLKLFVKDDMVRRFVVYVDNIGKGKIAKKHSPLIEPQSSFSVIDGDILTIAPQSYDRYTPYVELFTSMTPQQAVSFYKEYKPLFDEAYEEIGYQERDFDEAILDAIDMILTTPIVTGNVPLLTESVVYKYAYSEWEQLPPAQKQLLRMGARNVKKVKSALKGIKKYLEVPE</sequence>
<dbReference type="Proteomes" id="UP000198862">
    <property type="component" value="Unassembled WGS sequence"/>
</dbReference>
<feature type="transmembrane region" description="Helical" evidence="1">
    <location>
        <begin position="17"/>
        <end position="37"/>
    </location>
</feature>
<protein>
    <recommendedName>
        <fullName evidence="4">DUF3014 domain-containing protein</fullName>
    </recommendedName>
</protein>
<dbReference type="OrthoDB" id="5502479at2"/>
<name>A0A1I1H9L5_9GAMM</name>
<accession>A0A1I1H9L5</accession>
<keyword evidence="3" id="KW-1185">Reference proteome</keyword>
<dbReference type="STRING" id="1123010.SAMN02745724_01113"/>
<evidence type="ECO:0000256" key="1">
    <source>
        <dbReference type="SAM" id="Phobius"/>
    </source>
</evidence>
<dbReference type="EMBL" id="FOLO01000006">
    <property type="protein sequence ID" value="SFC20456.1"/>
    <property type="molecule type" value="Genomic_DNA"/>
</dbReference>
<keyword evidence="1" id="KW-1133">Transmembrane helix</keyword>
<dbReference type="Pfam" id="PF11219">
    <property type="entry name" value="DUF3014"/>
    <property type="match status" value="1"/>
</dbReference>
<evidence type="ECO:0008006" key="4">
    <source>
        <dbReference type="Google" id="ProtNLM"/>
    </source>
</evidence>
<gene>
    <name evidence="2" type="ORF">SAMN02745724_01113</name>
</gene>
<evidence type="ECO:0000313" key="3">
    <source>
        <dbReference type="Proteomes" id="UP000198862"/>
    </source>
</evidence>
<organism evidence="2 3">
    <name type="scientific">Pseudoalteromonas denitrificans DSM 6059</name>
    <dbReference type="NCBI Taxonomy" id="1123010"/>
    <lineage>
        <taxon>Bacteria</taxon>
        <taxon>Pseudomonadati</taxon>
        <taxon>Pseudomonadota</taxon>
        <taxon>Gammaproteobacteria</taxon>
        <taxon>Alteromonadales</taxon>
        <taxon>Pseudoalteromonadaceae</taxon>
        <taxon>Pseudoalteromonas</taxon>
    </lineage>
</organism>
<keyword evidence="1" id="KW-0812">Transmembrane</keyword>
<evidence type="ECO:0000313" key="2">
    <source>
        <dbReference type="EMBL" id="SFC20456.1"/>
    </source>
</evidence>
<reference evidence="2 3" key="1">
    <citation type="submission" date="2016-10" db="EMBL/GenBank/DDBJ databases">
        <authorList>
            <person name="de Groot N.N."/>
        </authorList>
    </citation>
    <scope>NUCLEOTIDE SEQUENCE [LARGE SCALE GENOMIC DNA]</scope>
    <source>
        <strain evidence="2 3">DSM 6059</strain>
    </source>
</reference>
<dbReference type="AlphaFoldDB" id="A0A1I1H9L5"/>
<dbReference type="RefSeq" id="WP_091981288.1">
    <property type="nucleotide sequence ID" value="NZ_FOLO01000006.1"/>
</dbReference>